<feature type="transmembrane region" description="Helical" evidence="1">
    <location>
        <begin position="112"/>
        <end position="133"/>
    </location>
</feature>
<organism evidence="3 4">
    <name type="scientific">Nocardiopsis alba</name>
    <dbReference type="NCBI Taxonomy" id="53437"/>
    <lineage>
        <taxon>Bacteria</taxon>
        <taxon>Bacillati</taxon>
        <taxon>Actinomycetota</taxon>
        <taxon>Actinomycetes</taxon>
        <taxon>Streptosporangiales</taxon>
        <taxon>Nocardiopsidaceae</taxon>
        <taxon>Nocardiopsis</taxon>
    </lineage>
</organism>
<name>A0A7K2IZW1_9ACTN</name>
<keyword evidence="1" id="KW-0472">Membrane</keyword>
<gene>
    <name evidence="3" type="ORF">GTW20_25485</name>
</gene>
<keyword evidence="1" id="KW-1133">Transmembrane helix</keyword>
<evidence type="ECO:0000313" key="4">
    <source>
        <dbReference type="Proteomes" id="UP000467124"/>
    </source>
</evidence>
<feature type="domain" description="Microcin J25-processing protein McjB C-terminal" evidence="2">
    <location>
        <begin position="129"/>
        <end position="240"/>
    </location>
</feature>
<dbReference type="EMBL" id="WWHY01000001">
    <property type="protein sequence ID" value="MYR35522.1"/>
    <property type="molecule type" value="Genomic_DNA"/>
</dbReference>
<dbReference type="NCBIfam" id="NF033537">
    <property type="entry name" value="lasso_biosyn_B2"/>
    <property type="match status" value="1"/>
</dbReference>
<proteinExistence type="predicted"/>
<keyword evidence="1" id="KW-0812">Transmembrane</keyword>
<dbReference type="InterPro" id="IPR032708">
    <property type="entry name" value="McjB_C"/>
</dbReference>
<sequence>MNPRYVTAPDHVEAVDLGPAMVLVNYRTGAVKTLLGPAALWWAELSTTGDLRATSGLDRTSSKALLDQLRSAGLLVPVQRPGPWQTPRTGMPWVPSWGTHELAAGREKPVRVPIGATMLAAPALLVVITVLSLGRASRRMARLVRLLDWATGLSRLPADAEQTRWLVHAVRRVGLLAPGRVACLEESAAVTLALAMRGRRATWCHGVAADPIRLHAWVEVEYRRPIAEPSSTARYTPLRTIPRRDNGGEK</sequence>
<reference evidence="3 4" key="1">
    <citation type="journal article" date="2019" name="Nat. Commun.">
        <title>The antimicrobial potential of Streptomyces from insect microbiomes.</title>
        <authorList>
            <person name="Chevrette M.G."/>
            <person name="Carlson C.M."/>
            <person name="Ortega H.E."/>
            <person name="Thomas C."/>
            <person name="Ananiev G.E."/>
            <person name="Barns K.J."/>
            <person name="Book A.J."/>
            <person name="Cagnazzo J."/>
            <person name="Carlos C."/>
            <person name="Flanigan W."/>
            <person name="Grubbs K.J."/>
            <person name="Horn H.A."/>
            <person name="Hoffmann F.M."/>
            <person name="Klassen J.L."/>
            <person name="Knack J.J."/>
            <person name="Lewin G.R."/>
            <person name="McDonald B.R."/>
            <person name="Muller L."/>
            <person name="Melo W.G.P."/>
            <person name="Pinto-Tomas A.A."/>
            <person name="Schmitz A."/>
            <person name="Wendt-Pienkowski E."/>
            <person name="Wildman S."/>
            <person name="Zhao M."/>
            <person name="Zhang F."/>
            <person name="Bugni T.S."/>
            <person name="Andes D.R."/>
            <person name="Pupo M.T."/>
            <person name="Currie C.R."/>
        </authorList>
    </citation>
    <scope>NUCLEOTIDE SEQUENCE [LARGE SCALE GENOMIC DNA]</scope>
    <source>
        <strain evidence="3 4">SID5840</strain>
    </source>
</reference>
<accession>A0A7K2IZW1</accession>
<evidence type="ECO:0000259" key="2">
    <source>
        <dbReference type="Pfam" id="PF13471"/>
    </source>
</evidence>
<dbReference type="Proteomes" id="UP000467124">
    <property type="component" value="Unassembled WGS sequence"/>
</dbReference>
<comment type="caution">
    <text evidence="3">The sequence shown here is derived from an EMBL/GenBank/DDBJ whole genome shotgun (WGS) entry which is preliminary data.</text>
</comment>
<protein>
    <submittedName>
        <fullName evidence="3">Lasso peptide biosynthesis B2 protein</fullName>
    </submittedName>
</protein>
<evidence type="ECO:0000256" key="1">
    <source>
        <dbReference type="SAM" id="Phobius"/>
    </source>
</evidence>
<dbReference type="InterPro" id="IPR053521">
    <property type="entry name" value="McjB-like"/>
</dbReference>
<dbReference type="AlphaFoldDB" id="A0A7K2IZW1"/>
<evidence type="ECO:0000313" key="3">
    <source>
        <dbReference type="EMBL" id="MYR35522.1"/>
    </source>
</evidence>
<dbReference type="Pfam" id="PF13471">
    <property type="entry name" value="Transglut_core3"/>
    <property type="match status" value="1"/>
</dbReference>
<dbReference type="RefSeq" id="WP_161112139.1">
    <property type="nucleotide sequence ID" value="NZ_JBEYGQ010000006.1"/>
</dbReference>